<comment type="caution">
    <text evidence="2">The sequence shown here is derived from an EMBL/GenBank/DDBJ whole genome shotgun (WGS) entry which is preliminary data.</text>
</comment>
<accession>A0AAN5CCH8</accession>
<dbReference type="AlphaFoldDB" id="A0AAN5CCH8"/>
<keyword evidence="3" id="KW-1185">Reference proteome</keyword>
<sequence>PFSPPPPSLPSHSISSAIRPTSIPASSSLLCPSESICLSSWKGRRERRSEKSALPSEKTLLLYPSAPSSPRFSCCCLFHASQSRSTQRIPSTSLRKQASRKNMSSNLPFPTRPESAILISLTTSDRQR</sequence>
<gene>
    <name evidence="2" type="ORF">PMAYCL1PPCAC_07594</name>
</gene>
<name>A0AAN5CCH8_9BILA</name>
<feature type="compositionally biased region" description="Polar residues" evidence="1">
    <location>
        <begin position="83"/>
        <end position="108"/>
    </location>
</feature>
<protein>
    <submittedName>
        <fullName evidence="2">Uncharacterized protein</fullName>
    </submittedName>
</protein>
<reference evidence="3" key="1">
    <citation type="submission" date="2022-10" db="EMBL/GenBank/DDBJ databases">
        <title>Genome assembly of Pristionchus species.</title>
        <authorList>
            <person name="Yoshida K."/>
            <person name="Sommer R.J."/>
        </authorList>
    </citation>
    <scope>NUCLEOTIDE SEQUENCE [LARGE SCALE GENOMIC DNA]</scope>
    <source>
        <strain evidence="3">RS5460</strain>
    </source>
</reference>
<dbReference type="EMBL" id="BTRK01000002">
    <property type="protein sequence ID" value="GMR37399.1"/>
    <property type="molecule type" value="Genomic_DNA"/>
</dbReference>
<dbReference type="Proteomes" id="UP001328107">
    <property type="component" value="Unassembled WGS sequence"/>
</dbReference>
<evidence type="ECO:0000313" key="2">
    <source>
        <dbReference type="EMBL" id="GMR37399.1"/>
    </source>
</evidence>
<evidence type="ECO:0000313" key="3">
    <source>
        <dbReference type="Proteomes" id="UP001328107"/>
    </source>
</evidence>
<proteinExistence type="predicted"/>
<evidence type="ECO:0000256" key="1">
    <source>
        <dbReference type="SAM" id="MobiDB-lite"/>
    </source>
</evidence>
<feature type="region of interest" description="Disordered" evidence="1">
    <location>
        <begin position="83"/>
        <end position="111"/>
    </location>
</feature>
<feature type="non-terminal residue" evidence="2">
    <location>
        <position position="1"/>
    </location>
</feature>
<organism evidence="2 3">
    <name type="scientific">Pristionchus mayeri</name>
    <dbReference type="NCBI Taxonomy" id="1317129"/>
    <lineage>
        <taxon>Eukaryota</taxon>
        <taxon>Metazoa</taxon>
        <taxon>Ecdysozoa</taxon>
        <taxon>Nematoda</taxon>
        <taxon>Chromadorea</taxon>
        <taxon>Rhabditida</taxon>
        <taxon>Rhabditina</taxon>
        <taxon>Diplogasteromorpha</taxon>
        <taxon>Diplogasteroidea</taxon>
        <taxon>Neodiplogasteridae</taxon>
        <taxon>Pristionchus</taxon>
    </lineage>
</organism>